<evidence type="ECO:0000313" key="2">
    <source>
        <dbReference type="EMBL" id="CAH9115637.1"/>
    </source>
</evidence>
<organism evidence="2 3">
    <name type="scientific">Cuscuta europaea</name>
    <name type="common">European dodder</name>
    <dbReference type="NCBI Taxonomy" id="41803"/>
    <lineage>
        <taxon>Eukaryota</taxon>
        <taxon>Viridiplantae</taxon>
        <taxon>Streptophyta</taxon>
        <taxon>Embryophyta</taxon>
        <taxon>Tracheophyta</taxon>
        <taxon>Spermatophyta</taxon>
        <taxon>Magnoliopsida</taxon>
        <taxon>eudicotyledons</taxon>
        <taxon>Gunneridae</taxon>
        <taxon>Pentapetalae</taxon>
        <taxon>asterids</taxon>
        <taxon>lamiids</taxon>
        <taxon>Solanales</taxon>
        <taxon>Convolvulaceae</taxon>
        <taxon>Cuscuteae</taxon>
        <taxon>Cuscuta</taxon>
        <taxon>Cuscuta subgen. Cuscuta</taxon>
    </lineage>
</organism>
<evidence type="ECO:0000259" key="1">
    <source>
        <dbReference type="Pfam" id="PF03732"/>
    </source>
</evidence>
<sequence length="288" mass="32127">MARVGLATFLMVGDAQLWADKIQSGISWKTFSENCLLHFGPPLSSNPSGDLFQLKQTSIVDEYISSLQRLMARVEGLPRQFEVNAFMAGLCIDVRLELEFQAPGSLDVAMNVARQIEWKQQTVTHLSVAFHRPQPRQNPPHIVSQCGSVTSESRQTVVRTQQAPPWPRRISRAEAASRQAKGLCYHCDEQYVRGNRCKQLFASEILDDEEDMTIPVVAKHDMALSLHVMSSSGSATTVQIAATIQGTPITIFVNSGRTHNFIHERVVKQFEFPTLQPSHLFVLVANGE</sequence>
<dbReference type="InterPro" id="IPR005162">
    <property type="entry name" value="Retrotrans_gag_dom"/>
</dbReference>
<proteinExistence type="predicted"/>
<dbReference type="OrthoDB" id="1305335at2759"/>
<dbReference type="EMBL" id="CAMAPE010000068">
    <property type="protein sequence ID" value="CAH9115637.1"/>
    <property type="molecule type" value="Genomic_DNA"/>
</dbReference>
<comment type="caution">
    <text evidence="2">The sequence shown here is derived from an EMBL/GenBank/DDBJ whole genome shotgun (WGS) entry which is preliminary data.</text>
</comment>
<reference evidence="2" key="1">
    <citation type="submission" date="2022-07" db="EMBL/GenBank/DDBJ databases">
        <authorList>
            <person name="Macas J."/>
            <person name="Novak P."/>
            <person name="Neumann P."/>
        </authorList>
    </citation>
    <scope>NUCLEOTIDE SEQUENCE</scope>
</reference>
<dbReference type="Pfam" id="PF03732">
    <property type="entry name" value="Retrotrans_gag"/>
    <property type="match status" value="1"/>
</dbReference>
<accession>A0A9P0ZYR0</accession>
<dbReference type="Proteomes" id="UP001152484">
    <property type="component" value="Unassembled WGS sequence"/>
</dbReference>
<feature type="domain" description="Retrotransposon gag" evidence="1">
    <location>
        <begin position="6"/>
        <end position="90"/>
    </location>
</feature>
<protein>
    <recommendedName>
        <fullName evidence="1">Retrotransposon gag domain-containing protein</fullName>
    </recommendedName>
</protein>
<evidence type="ECO:0000313" key="3">
    <source>
        <dbReference type="Proteomes" id="UP001152484"/>
    </source>
</evidence>
<keyword evidence="3" id="KW-1185">Reference proteome</keyword>
<gene>
    <name evidence="2" type="ORF">CEURO_LOCUS20872</name>
</gene>
<dbReference type="AlphaFoldDB" id="A0A9P0ZYR0"/>
<name>A0A9P0ZYR0_CUSEU</name>